<feature type="signal peptide" evidence="2">
    <location>
        <begin position="1"/>
        <end position="29"/>
    </location>
</feature>
<dbReference type="Proteomes" id="UP000255207">
    <property type="component" value="Unassembled WGS sequence"/>
</dbReference>
<protein>
    <submittedName>
        <fullName evidence="3">Tripartite tricarboxylate transporter substrate binding protein</fullName>
    </submittedName>
</protein>
<dbReference type="OrthoDB" id="8443386at2"/>
<name>A0A370L9R0_9HYPH</name>
<comment type="similarity">
    <text evidence="1">Belongs to the UPF0065 (bug) family.</text>
</comment>
<dbReference type="InterPro" id="IPR042100">
    <property type="entry name" value="Bug_dom1"/>
</dbReference>
<evidence type="ECO:0000256" key="2">
    <source>
        <dbReference type="SAM" id="SignalP"/>
    </source>
</evidence>
<dbReference type="Gene3D" id="3.40.190.150">
    <property type="entry name" value="Bordetella uptake gene, domain 1"/>
    <property type="match status" value="1"/>
</dbReference>
<feature type="chain" id="PRO_5030068520" evidence="2">
    <location>
        <begin position="30"/>
        <end position="330"/>
    </location>
</feature>
<dbReference type="Pfam" id="PF03401">
    <property type="entry name" value="TctC"/>
    <property type="match status" value="1"/>
</dbReference>
<reference evidence="4" key="1">
    <citation type="submission" date="2018-07" db="EMBL/GenBank/DDBJ databases">
        <authorList>
            <person name="Safronova V.I."/>
            <person name="Chirak E.R."/>
            <person name="Sazanova A.L."/>
        </authorList>
    </citation>
    <scope>NUCLEOTIDE SEQUENCE [LARGE SCALE GENOMIC DNA]</scope>
    <source>
        <strain evidence="4">RCAM04685</strain>
    </source>
</reference>
<dbReference type="PANTHER" id="PTHR42928">
    <property type="entry name" value="TRICARBOXYLATE-BINDING PROTEIN"/>
    <property type="match status" value="1"/>
</dbReference>
<dbReference type="EMBL" id="QQTP01000002">
    <property type="protein sequence ID" value="RDJ28064.1"/>
    <property type="molecule type" value="Genomic_DNA"/>
</dbReference>
<dbReference type="PIRSF" id="PIRSF017082">
    <property type="entry name" value="YflP"/>
    <property type="match status" value="1"/>
</dbReference>
<evidence type="ECO:0000313" key="4">
    <source>
        <dbReference type="Proteomes" id="UP000255207"/>
    </source>
</evidence>
<dbReference type="Gene3D" id="3.40.190.10">
    <property type="entry name" value="Periplasmic binding protein-like II"/>
    <property type="match status" value="1"/>
</dbReference>
<dbReference type="InterPro" id="IPR005064">
    <property type="entry name" value="BUG"/>
</dbReference>
<dbReference type="AlphaFoldDB" id="A0A370L9R0"/>
<gene>
    <name evidence="3" type="ORF">DWE98_05555</name>
</gene>
<keyword evidence="2" id="KW-0732">Signal</keyword>
<accession>A0A370L9R0</accession>
<proteinExistence type="inferred from homology"/>
<sequence>MEMRSDRRSLLIYACQIGLLAGLPGRAQAASWPAKPVTIVVPYGAGGGADILGRILAEELSIDLKERFLVENKAGMSGSLGVGYAAKSAPDGYTFVLCTVGAQITNPFLYKKLPYDPMADLVPVVHLTTPPNILVAHASLGVSTVKELIALGKTRAEPLLFATTGTGSSSNLSAELFKSMAGIKITPVAYQSSAQAALDLTTGRVHATIDSLTSMINYTEAGGQLKLLAVATRDRLANYEKVPTIGETLPGFDASPLLYISAPTGTPPDIVATLNTAINKIISRPAIAAKLLGLGYPVGGGTAQDLAAIIEEERKKWRAVIVSAGLMATE</sequence>
<evidence type="ECO:0000256" key="1">
    <source>
        <dbReference type="ARBA" id="ARBA00006987"/>
    </source>
</evidence>
<dbReference type="PANTHER" id="PTHR42928:SF5">
    <property type="entry name" value="BLR1237 PROTEIN"/>
    <property type="match status" value="1"/>
</dbReference>
<comment type="caution">
    <text evidence="3">The sequence shown here is derived from an EMBL/GenBank/DDBJ whole genome shotgun (WGS) entry which is preliminary data.</text>
</comment>
<dbReference type="SUPFAM" id="SSF53850">
    <property type="entry name" value="Periplasmic binding protein-like II"/>
    <property type="match status" value="1"/>
</dbReference>
<organism evidence="3 4">
    <name type="scientific">Bosea caraganae</name>
    <dbReference type="NCBI Taxonomy" id="2763117"/>
    <lineage>
        <taxon>Bacteria</taxon>
        <taxon>Pseudomonadati</taxon>
        <taxon>Pseudomonadota</taxon>
        <taxon>Alphaproteobacteria</taxon>
        <taxon>Hyphomicrobiales</taxon>
        <taxon>Boseaceae</taxon>
        <taxon>Bosea</taxon>
    </lineage>
</organism>
<evidence type="ECO:0000313" key="3">
    <source>
        <dbReference type="EMBL" id="RDJ28064.1"/>
    </source>
</evidence>
<keyword evidence="4" id="KW-1185">Reference proteome</keyword>